<dbReference type="HOGENOM" id="CLU_3094980_0_0_9"/>
<accession>U1Y8I7</accession>
<protein>
    <submittedName>
        <fullName evidence="1">Uncharacterized protein</fullName>
    </submittedName>
</protein>
<dbReference type="Proteomes" id="UP000016511">
    <property type="component" value="Unassembled WGS sequence"/>
</dbReference>
<comment type="caution">
    <text evidence="1">The sequence shown here is derived from an EMBL/GenBank/DDBJ whole genome shotgun (WGS) entry which is preliminary data.</text>
</comment>
<dbReference type="AlphaFoldDB" id="U1Y8I7"/>
<gene>
    <name evidence="1" type="ORF">HMPREF0083_03437</name>
</gene>
<proteinExistence type="predicted"/>
<evidence type="ECO:0000313" key="1">
    <source>
        <dbReference type="EMBL" id="ERI08487.1"/>
    </source>
</evidence>
<organism evidence="1 2">
    <name type="scientific">Aneurinibacillus aneurinilyticus ATCC 12856</name>
    <dbReference type="NCBI Taxonomy" id="649747"/>
    <lineage>
        <taxon>Bacteria</taxon>
        <taxon>Bacillati</taxon>
        <taxon>Bacillota</taxon>
        <taxon>Bacilli</taxon>
        <taxon>Bacillales</taxon>
        <taxon>Paenibacillaceae</taxon>
        <taxon>Aneurinibacillus group</taxon>
        <taxon>Aneurinibacillus</taxon>
    </lineage>
</organism>
<dbReference type="EMBL" id="AWSJ01000204">
    <property type="protein sequence ID" value="ERI08487.1"/>
    <property type="molecule type" value="Genomic_DNA"/>
</dbReference>
<evidence type="ECO:0000313" key="2">
    <source>
        <dbReference type="Proteomes" id="UP000016511"/>
    </source>
</evidence>
<name>U1Y8I7_ANEAE</name>
<keyword evidence="2" id="KW-1185">Reference proteome</keyword>
<sequence length="51" mass="6055">MIISKSISVSSFFHLLQKKPLPNLLIIKCDNYSVWYEDKLLIISYNKIRKI</sequence>
<reference evidence="1 2" key="1">
    <citation type="submission" date="2013-08" db="EMBL/GenBank/DDBJ databases">
        <authorList>
            <person name="Weinstock G."/>
            <person name="Sodergren E."/>
            <person name="Wylie T."/>
            <person name="Fulton L."/>
            <person name="Fulton R."/>
            <person name="Fronick C."/>
            <person name="O'Laughlin M."/>
            <person name="Godfrey J."/>
            <person name="Miner T."/>
            <person name="Herter B."/>
            <person name="Appelbaum E."/>
            <person name="Cordes M."/>
            <person name="Lek S."/>
            <person name="Wollam A."/>
            <person name="Pepin K.H."/>
            <person name="Palsikar V.B."/>
            <person name="Mitreva M."/>
            <person name="Wilson R.K."/>
        </authorList>
    </citation>
    <scope>NUCLEOTIDE SEQUENCE [LARGE SCALE GENOMIC DNA]</scope>
    <source>
        <strain evidence="1 2">ATCC 12856</strain>
    </source>
</reference>